<keyword evidence="1" id="KW-0472">Membrane</keyword>
<feature type="transmembrane region" description="Helical" evidence="1">
    <location>
        <begin position="184"/>
        <end position="205"/>
    </location>
</feature>
<dbReference type="KEGG" id="scia:HUG15_07540"/>
<proteinExistence type="predicted"/>
<dbReference type="EMBL" id="CP054705">
    <property type="protein sequence ID" value="QQK75448.1"/>
    <property type="molecule type" value="Genomic_DNA"/>
</dbReference>
<feature type="transmembrane region" description="Helical" evidence="1">
    <location>
        <begin position="146"/>
        <end position="163"/>
    </location>
</feature>
<name>A0A7T6Z1V3_9BACI</name>
<accession>A0A7T6Z1V3</accession>
<keyword evidence="1" id="KW-0812">Transmembrane</keyword>
<keyword evidence="1" id="KW-1133">Transmembrane helix</keyword>
<dbReference type="AlphaFoldDB" id="A0A7T6Z1V3"/>
<evidence type="ECO:0000313" key="2">
    <source>
        <dbReference type="EMBL" id="QQK75448.1"/>
    </source>
</evidence>
<sequence length="227" mass="26253">MNESGSDEKDNFTFFKNSIIRPNINIENNIHLSVMNNIALLLFLFIVTLPILYIAYIPIFLTSTGFEEYASMGILFVFVGLFVYLLLIPIMLINICVIYLLNKKFSDVVRPFKKVLSDHTAIWISTFLLYSIGLYFYSYMETFRPYITLAGTLIMLVSIIMYVRRLILLVKHYVKDGSKKVVNIYAIILVLTALFGLPFFLSNVFEGVFIEQPMVNIWMLLEDLGFI</sequence>
<evidence type="ECO:0000313" key="3">
    <source>
        <dbReference type="Proteomes" id="UP000595823"/>
    </source>
</evidence>
<dbReference type="Proteomes" id="UP000595823">
    <property type="component" value="Chromosome"/>
</dbReference>
<keyword evidence="3" id="KW-1185">Reference proteome</keyword>
<feature type="transmembrane region" description="Helical" evidence="1">
    <location>
        <begin position="73"/>
        <end position="101"/>
    </location>
</feature>
<evidence type="ECO:0000256" key="1">
    <source>
        <dbReference type="SAM" id="Phobius"/>
    </source>
</evidence>
<organism evidence="2 3">
    <name type="scientific">Salicibibacter cibarius</name>
    <dbReference type="NCBI Taxonomy" id="2743000"/>
    <lineage>
        <taxon>Bacteria</taxon>
        <taxon>Bacillati</taxon>
        <taxon>Bacillota</taxon>
        <taxon>Bacilli</taxon>
        <taxon>Bacillales</taxon>
        <taxon>Bacillaceae</taxon>
        <taxon>Salicibibacter</taxon>
    </lineage>
</organism>
<dbReference type="RefSeq" id="WP_200128088.1">
    <property type="nucleotide sequence ID" value="NZ_CP054705.1"/>
</dbReference>
<feature type="transmembrane region" description="Helical" evidence="1">
    <location>
        <begin position="38"/>
        <end position="61"/>
    </location>
</feature>
<reference evidence="2 3" key="1">
    <citation type="submission" date="2020-06" db="EMBL/GenBank/DDBJ databases">
        <title>Genomic analysis of Salicibibacter sp. NKC5-3.</title>
        <authorList>
            <person name="Oh Y.J."/>
        </authorList>
    </citation>
    <scope>NUCLEOTIDE SEQUENCE [LARGE SCALE GENOMIC DNA]</scope>
    <source>
        <strain evidence="2 3">NKC5-3</strain>
    </source>
</reference>
<gene>
    <name evidence="2" type="ORF">HUG15_07540</name>
</gene>
<feature type="transmembrane region" description="Helical" evidence="1">
    <location>
        <begin position="121"/>
        <end position="140"/>
    </location>
</feature>
<protein>
    <submittedName>
        <fullName evidence="2">Uncharacterized protein</fullName>
    </submittedName>
</protein>